<dbReference type="InParanoid" id="A0A0C3G2G8"/>
<evidence type="ECO:0000313" key="9">
    <source>
        <dbReference type="EMBL" id="KIM90550.1"/>
    </source>
</evidence>
<dbReference type="GO" id="GO:0036503">
    <property type="term" value="P:ERAD pathway"/>
    <property type="evidence" value="ECO:0007669"/>
    <property type="project" value="UniProtKB-ARBA"/>
</dbReference>
<dbReference type="Proteomes" id="UP000054166">
    <property type="component" value="Unassembled WGS sequence"/>
</dbReference>
<dbReference type="PANTHER" id="PTHR11742">
    <property type="entry name" value="MANNOSYL-OLIGOSACCHARIDE ALPHA-1,2-MANNOSIDASE-RELATED"/>
    <property type="match status" value="1"/>
</dbReference>
<protein>
    <recommendedName>
        <fullName evidence="8">alpha-1,2-Mannosidase</fullName>
        <ecNumber evidence="8">3.2.1.-</ecNumber>
    </recommendedName>
</protein>
<reference evidence="9 10" key="1">
    <citation type="submission" date="2014-04" db="EMBL/GenBank/DDBJ databases">
        <authorList>
            <consortium name="DOE Joint Genome Institute"/>
            <person name="Kuo A."/>
            <person name="Tarkka M."/>
            <person name="Buscot F."/>
            <person name="Kohler A."/>
            <person name="Nagy L.G."/>
            <person name="Floudas D."/>
            <person name="Copeland A."/>
            <person name="Barry K.W."/>
            <person name="Cichocki N."/>
            <person name="Veneault-Fourrey C."/>
            <person name="LaButti K."/>
            <person name="Lindquist E.A."/>
            <person name="Lipzen A."/>
            <person name="Lundell T."/>
            <person name="Morin E."/>
            <person name="Murat C."/>
            <person name="Sun H."/>
            <person name="Tunlid A."/>
            <person name="Henrissat B."/>
            <person name="Grigoriev I.V."/>
            <person name="Hibbett D.S."/>
            <person name="Martin F."/>
            <person name="Nordberg H.P."/>
            <person name="Cantor M.N."/>
            <person name="Hua S.X."/>
        </authorList>
    </citation>
    <scope>NUCLEOTIDE SEQUENCE [LARGE SCALE GENOMIC DNA]</scope>
    <source>
        <strain evidence="9 10">F 1598</strain>
    </source>
</reference>
<dbReference type="STRING" id="765440.A0A0C3G2G8"/>
<keyword evidence="6" id="KW-0479">Metal-binding</keyword>
<dbReference type="SUPFAM" id="SSF48225">
    <property type="entry name" value="Seven-hairpin glycosidases"/>
    <property type="match status" value="1"/>
</dbReference>
<comment type="pathway">
    <text evidence="2">Protein modification; protein glycosylation.</text>
</comment>
<dbReference type="EMBL" id="KN832973">
    <property type="protein sequence ID" value="KIM90550.1"/>
    <property type="molecule type" value="Genomic_DNA"/>
</dbReference>
<evidence type="ECO:0000256" key="8">
    <source>
        <dbReference type="RuleBase" id="RU361193"/>
    </source>
</evidence>
<dbReference type="HOGENOM" id="CLU_003818_0_2_1"/>
<dbReference type="InterPro" id="IPR012341">
    <property type="entry name" value="6hp_glycosidase-like_sf"/>
</dbReference>
<dbReference type="GO" id="GO:0005975">
    <property type="term" value="P:carbohydrate metabolic process"/>
    <property type="evidence" value="ECO:0007669"/>
    <property type="project" value="InterPro"/>
</dbReference>
<reference evidence="10" key="2">
    <citation type="submission" date="2015-01" db="EMBL/GenBank/DDBJ databases">
        <title>Evolutionary Origins and Diversification of the Mycorrhizal Mutualists.</title>
        <authorList>
            <consortium name="DOE Joint Genome Institute"/>
            <consortium name="Mycorrhizal Genomics Consortium"/>
            <person name="Kohler A."/>
            <person name="Kuo A."/>
            <person name="Nagy L.G."/>
            <person name="Floudas D."/>
            <person name="Copeland A."/>
            <person name="Barry K.W."/>
            <person name="Cichocki N."/>
            <person name="Veneault-Fourrey C."/>
            <person name="LaButti K."/>
            <person name="Lindquist E.A."/>
            <person name="Lipzen A."/>
            <person name="Lundell T."/>
            <person name="Morin E."/>
            <person name="Murat C."/>
            <person name="Riley R."/>
            <person name="Ohm R."/>
            <person name="Sun H."/>
            <person name="Tunlid A."/>
            <person name="Henrissat B."/>
            <person name="Grigoriev I.V."/>
            <person name="Hibbett D.S."/>
            <person name="Martin F."/>
        </authorList>
    </citation>
    <scope>NUCLEOTIDE SEQUENCE [LARGE SCALE GENOMIC DNA]</scope>
    <source>
        <strain evidence="10">F 1598</strain>
    </source>
</reference>
<dbReference type="InterPro" id="IPR050749">
    <property type="entry name" value="Glycosyl_Hydrolase_47"/>
</dbReference>
<evidence type="ECO:0000256" key="1">
    <source>
        <dbReference type="ARBA" id="ARBA00001913"/>
    </source>
</evidence>
<gene>
    <name evidence="9" type="ORF">PILCRDRAFT_812303</name>
</gene>
<dbReference type="AlphaFoldDB" id="A0A0C3G2G8"/>
<dbReference type="OrthoDB" id="8118055at2759"/>
<accession>A0A0C3G2G8</accession>
<dbReference type="Gene3D" id="1.50.10.10">
    <property type="match status" value="1"/>
</dbReference>
<dbReference type="GO" id="GO:0016020">
    <property type="term" value="C:membrane"/>
    <property type="evidence" value="ECO:0007669"/>
    <property type="project" value="InterPro"/>
</dbReference>
<organism evidence="9 10">
    <name type="scientific">Piloderma croceum (strain F 1598)</name>
    <dbReference type="NCBI Taxonomy" id="765440"/>
    <lineage>
        <taxon>Eukaryota</taxon>
        <taxon>Fungi</taxon>
        <taxon>Dikarya</taxon>
        <taxon>Basidiomycota</taxon>
        <taxon>Agaricomycotina</taxon>
        <taxon>Agaricomycetes</taxon>
        <taxon>Agaricomycetidae</taxon>
        <taxon>Atheliales</taxon>
        <taxon>Atheliaceae</taxon>
        <taxon>Piloderma</taxon>
    </lineage>
</organism>
<evidence type="ECO:0000256" key="4">
    <source>
        <dbReference type="ARBA" id="ARBA00022801"/>
    </source>
</evidence>
<keyword evidence="5 7" id="KW-1015">Disulfide bond</keyword>
<dbReference type="PRINTS" id="PR00747">
    <property type="entry name" value="GLYHDRLASE47"/>
</dbReference>
<keyword evidence="8" id="KW-0326">Glycosidase</keyword>
<dbReference type="GO" id="GO:0005783">
    <property type="term" value="C:endoplasmic reticulum"/>
    <property type="evidence" value="ECO:0007669"/>
    <property type="project" value="TreeGrafter"/>
</dbReference>
<dbReference type="GO" id="GO:0005509">
    <property type="term" value="F:calcium ion binding"/>
    <property type="evidence" value="ECO:0007669"/>
    <property type="project" value="InterPro"/>
</dbReference>
<evidence type="ECO:0000256" key="6">
    <source>
        <dbReference type="PIRSR" id="PIRSR601382-2"/>
    </source>
</evidence>
<comment type="similarity">
    <text evidence="3 8">Belongs to the glycosyl hydrolase 47 family.</text>
</comment>
<evidence type="ECO:0000313" key="10">
    <source>
        <dbReference type="Proteomes" id="UP000054166"/>
    </source>
</evidence>
<keyword evidence="4 8" id="KW-0378">Hydrolase</keyword>
<dbReference type="InterPro" id="IPR001382">
    <property type="entry name" value="Glyco_hydro_47"/>
</dbReference>
<evidence type="ECO:0000256" key="7">
    <source>
        <dbReference type="PIRSR" id="PIRSR601382-3"/>
    </source>
</evidence>
<feature type="binding site" evidence="6">
    <location>
        <position position="465"/>
    </location>
    <ligand>
        <name>Ca(2+)</name>
        <dbReference type="ChEBI" id="CHEBI:29108"/>
    </ligand>
</feature>
<evidence type="ECO:0000256" key="3">
    <source>
        <dbReference type="ARBA" id="ARBA00007658"/>
    </source>
</evidence>
<name>A0A0C3G2G8_PILCF</name>
<proteinExistence type="inferred from homology"/>
<dbReference type="GO" id="GO:0004571">
    <property type="term" value="F:mannosyl-oligosaccharide 1,2-alpha-mannosidase activity"/>
    <property type="evidence" value="ECO:0007669"/>
    <property type="project" value="InterPro"/>
</dbReference>
<evidence type="ECO:0000256" key="2">
    <source>
        <dbReference type="ARBA" id="ARBA00004922"/>
    </source>
</evidence>
<feature type="disulfide bond" evidence="7">
    <location>
        <begin position="270"/>
        <end position="304"/>
    </location>
</feature>
<evidence type="ECO:0000256" key="5">
    <source>
        <dbReference type="ARBA" id="ARBA00023157"/>
    </source>
</evidence>
<dbReference type="Pfam" id="PF01532">
    <property type="entry name" value="Glyco_hydro_47"/>
    <property type="match status" value="1"/>
</dbReference>
<sequence length="486" mass="55111">MRTCMRGMVTRNWQLHSTNCSQYPMASFNGWGVSLIDGLDTMWIMGLYAEFFDSIPLVANMTFALAPPNYAPFFETVIRYLGGLLSSYALSGDPILLSRADDLGTMLLPAFNTTSGLPAYSVNTVNGKTRSGWNRDNVLWAEALSCQMEFKYLAHLTGRAQYYEKVEHIMQIMYNTTVSSGLFPTKWDVDLGTPTNKDYSTGAFGDSAYEYLLKQWLLTGKTEPKSRDLYLKSAEGIINNLLFLSPKRKLLYVTDLAYETPTHAFEHLSCFLPGLLALGAHTLDLSPKDKELHQWAAEGLAYTCYITYADQATKLGPDVMIMDPWTEGNRAGTWVNHLKDWEEVGRPGGVPPGLREVPVMGPGNRDYGARKTAYLLRPETVESFYILWKTTGDVRWRARGWSIFEAIEKETKTKSGFASIETVDASPSPMRDEMPSYFLAETLKYLYLLFSEDDLIPLDTWVFNTEGHPLPVYTWSNWERQRYHIP</sequence>
<keyword evidence="10" id="KW-1185">Reference proteome</keyword>
<dbReference type="EC" id="3.2.1.-" evidence="8"/>
<dbReference type="InterPro" id="IPR036026">
    <property type="entry name" value="Seven-hairpin_glycosidases"/>
</dbReference>
<comment type="cofactor">
    <cofactor evidence="1 6">
        <name>Ca(2+)</name>
        <dbReference type="ChEBI" id="CHEBI:29108"/>
    </cofactor>
</comment>
<keyword evidence="6" id="KW-0106">Calcium</keyword>